<dbReference type="AlphaFoldDB" id="A0A8H5K373"/>
<protein>
    <submittedName>
        <fullName evidence="1">Uncharacterized protein</fullName>
    </submittedName>
</protein>
<name>A0A8H5K373_9HYPO</name>
<evidence type="ECO:0000313" key="2">
    <source>
        <dbReference type="Proteomes" id="UP000574317"/>
    </source>
</evidence>
<sequence length="287" mass="28542">MAFFGCLADSHRPSAPVPAQVVDLFVAGVWMGPGVAAGSVLLVEPVAEPARLPASVRVAVTAEEPSPEVAADSARAAVAVVAAGIVAVAYAAANTVGVETVVAASGGVNILDFGVSKKVFAAVRGRGQTAFSVERVVEVTRRAAGTYAAVAVDDDAVADIAAGTACSAHPEIAAAAAKHSLEAYIARQLVASGVPHTLVRLYRIPGKSFAYPRTAPSAAAEGRFVVVAAAGLAVEASNRTAAAEGSYTAGNHQAYKMKADSCRALAAVAVSLVGSGPGPGHGKACSS</sequence>
<keyword evidence="2" id="KW-1185">Reference proteome</keyword>
<organism evidence="1 2">
    <name type="scientific">Fusarium napiforme</name>
    <dbReference type="NCBI Taxonomy" id="42672"/>
    <lineage>
        <taxon>Eukaryota</taxon>
        <taxon>Fungi</taxon>
        <taxon>Dikarya</taxon>
        <taxon>Ascomycota</taxon>
        <taxon>Pezizomycotina</taxon>
        <taxon>Sordariomycetes</taxon>
        <taxon>Hypocreomycetidae</taxon>
        <taxon>Hypocreales</taxon>
        <taxon>Nectriaceae</taxon>
        <taxon>Fusarium</taxon>
        <taxon>Fusarium fujikuroi species complex</taxon>
    </lineage>
</organism>
<dbReference type="Proteomes" id="UP000574317">
    <property type="component" value="Unassembled WGS sequence"/>
</dbReference>
<reference evidence="1 2" key="1">
    <citation type="submission" date="2020-05" db="EMBL/GenBank/DDBJ databases">
        <title>Identification and distribution of gene clusters putatively required for synthesis of sphingolipid metabolism inhibitors in phylogenetically diverse species of the filamentous fungus Fusarium.</title>
        <authorList>
            <person name="Kim H.-S."/>
            <person name="Busman M."/>
            <person name="Brown D.W."/>
            <person name="Divon H."/>
            <person name="Uhlig S."/>
            <person name="Proctor R.H."/>
        </authorList>
    </citation>
    <scope>NUCLEOTIDE SEQUENCE [LARGE SCALE GENOMIC DNA]</scope>
    <source>
        <strain evidence="1 2">NRRL 25196</strain>
    </source>
</reference>
<gene>
    <name evidence="1" type="ORF">FNAPI_925</name>
</gene>
<evidence type="ECO:0000313" key="1">
    <source>
        <dbReference type="EMBL" id="KAF5566850.1"/>
    </source>
</evidence>
<accession>A0A8H5K373</accession>
<proteinExistence type="predicted"/>
<comment type="caution">
    <text evidence="1">The sequence shown here is derived from an EMBL/GenBank/DDBJ whole genome shotgun (WGS) entry which is preliminary data.</text>
</comment>
<dbReference type="EMBL" id="JAAOAO010000033">
    <property type="protein sequence ID" value="KAF5566850.1"/>
    <property type="molecule type" value="Genomic_DNA"/>
</dbReference>